<dbReference type="EMBL" id="JACZHT010000001">
    <property type="protein sequence ID" value="MBE1236533.1"/>
    <property type="molecule type" value="Genomic_DNA"/>
</dbReference>
<name>A0A8J6YXR4_9PROT</name>
<accession>A0A8J6YXR4</accession>
<evidence type="ECO:0000256" key="1">
    <source>
        <dbReference type="SAM" id="SignalP"/>
    </source>
</evidence>
<sequence>MTARVRKALVAAAAVLALAGCTATRVPYRADWAPSDPWLDGPPGPMQTIDKNLSRLLLAVPPELDEGLGYRPAPAREVYVQKLRGGAILYSRYVAPAYLAASEDPARLVRTLYGPSLAQRTGAEYVDFSVIELPYGNAWLAEARGPSGVDCVAFVSPLRVGREAPAGASDALLRGSLCDTPDPQADLISILRSLVLRE</sequence>
<feature type="signal peptide" evidence="1">
    <location>
        <begin position="1"/>
        <end position="19"/>
    </location>
</feature>
<keyword evidence="1" id="KW-0732">Signal</keyword>
<gene>
    <name evidence="2" type="ORF">IHV25_02555</name>
</gene>
<keyword evidence="3" id="KW-1185">Reference proteome</keyword>
<dbReference type="RefSeq" id="WP_192533387.1">
    <property type="nucleotide sequence ID" value="NZ_JACZHT010000001.1"/>
</dbReference>
<dbReference type="Proteomes" id="UP000631034">
    <property type="component" value="Unassembled WGS sequence"/>
</dbReference>
<evidence type="ECO:0000313" key="2">
    <source>
        <dbReference type="EMBL" id="MBE1236533.1"/>
    </source>
</evidence>
<reference evidence="2" key="1">
    <citation type="submission" date="2020-10" db="EMBL/GenBank/DDBJ databases">
        <title>Genome sequence of the unusual species of purple photosynthetic bacteria, Phaeovibrio sulfidiphilus DSM 23193, type strain.</title>
        <authorList>
            <person name="Kyndt J.A."/>
            <person name="Meyer T.E."/>
        </authorList>
    </citation>
    <scope>NUCLEOTIDE SEQUENCE</scope>
    <source>
        <strain evidence="2">DSM 23193</strain>
    </source>
</reference>
<proteinExistence type="predicted"/>
<evidence type="ECO:0008006" key="4">
    <source>
        <dbReference type="Google" id="ProtNLM"/>
    </source>
</evidence>
<dbReference type="AlphaFoldDB" id="A0A8J6YXR4"/>
<protein>
    <recommendedName>
        <fullName evidence="4">Lipoprotein</fullName>
    </recommendedName>
</protein>
<comment type="caution">
    <text evidence="2">The sequence shown here is derived from an EMBL/GenBank/DDBJ whole genome shotgun (WGS) entry which is preliminary data.</text>
</comment>
<organism evidence="2 3">
    <name type="scientific">Phaeovibrio sulfidiphilus</name>
    <dbReference type="NCBI Taxonomy" id="1220600"/>
    <lineage>
        <taxon>Bacteria</taxon>
        <taxon>Pseudomonadati</taxon>
        <taxon>Pseudomonadota</taxon>
        <taxon>Alphaproteobacteria</taxon>
        <taxon>Rhodospirillales</taxon>
        <taxon>Rhodospirillaceae</taxon>
        <taxon>Phaeovibrio</taxon>
    </lineage>
</organism>
<dbReference type="PROSITE" id="PS51257">
    <property type="entry name" value="PROKAR_LIPOPROTEIN"/>
    <property type="match status" value="1"/>
</dbReference>
<feature type="chain" id="PRO_5035152497" description="Lipoprotein" evidence="1">
    <location>
        <begin position="20"/>
        <end position="198"/>
    </location>
</feature>
<evidence type="ECO:0000313" key="3">
    <source>
        <dbReference type="Proteomes" id="UP000631034"/>
    </source>
</evidence>